<dbReference type="Proteomes" id="UP000632289">
    <property type="component" value="Unassembled WGS sequence"/>
</dbReference>
<reference evidence="1" key="1">
    <citation type="submission" date="2020-09" db="EMBL/GenBank/DDBJ databases">
        <title>Secondary metabolite and genome analysis of marine Streptomyces chumphonensis KK1-2T.</title>
        <authorList>
            <person name="Phongsopitanun W."/>
            <person name="Kanchanasin P."/>
            <person name="Pittayakhajonwut P."/>
            <person name="Suwanborirux K."/>
            <person name="Tanasupawat S."/>
        </authorList>
    </citation>
    <scope>NUCLEOTIDE SEQUENCE</scope>
    <source>
        <strain evidence="1">KK1-2</strain>
    </source>
</reference>
<dbReference type="EMBL" id="JACXYU010000004">
    <property type="protein sequence ID" value="MBD3931955.1"/>
    <property type="molecule type" value="Genomic_DNA"/>
</dbReference>
<organism evidence="1 2">
    <name type="scientific">Streptomyces chumphonensis</name>
    <dbReference type="NCBI Taxonomy" id="1214925"/>
    <lineage>
        <taxon>Bacteria</taxon>
        <taxon>Bacillati</taxon>
        <taxon>Actinomycetota</taxon>
        <taxon>Actinomycetes</taxon>
        <taxon>Kitasatosporales</taxon>
        <taxon>Streptomycetaceae</taxon>
        <taxon>Streptomyces</taxon>
    </lineage>
</organism>
<keyword evidence="2" id="KW-1185">Reference proteome</keyword>
<dbReference type="RefSeq" id="WP_191209265.1">
    <property type="nucleotide sequence ID" value="NZ_BAABKL010000036.1"/>
</dbReference>
<evidence type="ECO:0000313" key="1">
    <source>
        <dbReference type="EMBL" id="MBD3931955.1"/>
    </source>
</evidence>
<accession>A0A927EYY2</accession>
<comment type="caution">
    <text evidence="1">The sequence shown here is derived from an EMBL/GenBank/DDBJ whole genome shotgun (WGS) entry which is preliminary data.</text>
</comment>
<proteinExistence type="predicted"/>
<dbReference type="AlphaFoldDB" id="A0A927EYY2"/>
<evidence type="ECO:0000313" key="2">
    <source>
        <dbReference type="Proteomes" id="UP000632289"/>
    </source>
</evidence>
<gene>
    <name evidence="1" type="ORF">IF129_10345</name>
</gene>
<name>A0A927EYY2_9ACTN</name>
<protein>
    <submittedName>
        <fullName evidence="1">Uncharacterized protein</fullName>
    </submittedName>
</protein>
<sequence length="62" mass="6797">MSTPTYVPPLFVAEQIARQTLAEAEDIDWDLATDVSLSVHVGALTVALRQLLDAQDQEDGRD</sequence>